<keyword evidence="3" id="KW-1185">Reference proteome</keyword>
<name>A0A2U1V5J2_9PROT</name>
<dbReference type="AlphaFoldDB" id="A0A2U1V5J2"/>
<feature type="compositionally biased region" description="Pro residues" evidence="1">
    <location>
        <begin position="37"/>
        <end position="52"/>
    </location>
</feature>
<gene>
    <name evidence="2" type="ORF">CR165_08155</name>
</gene>
<evidence type="ECO:0000313" key="3">
    <source>
        <dbReference type="Proteomes" id="UP000245048"/>
    </source>
</evidence>
<dbReference type="EMBL" id="PDOA01000004">
    <property type="protein sequence ID" value="PWC29153.1"/>
    <property type="molecule type" value="Genomic_DNA"/>
</dbReference>
<evidence type="ECO:0000313" key="2">
    <source>
        <dbReference type="EMBL" id="PWC29153.1"/>
    </source>
</evidence>
<sequence length="273" mass="27956">MSLTVPAGAVASSGATSRLSQIASQYSAAKLLALRPAPAPAPSPAKPQPQPQPAAASPGSGTASPAAVLQNLPVQQKAPQNAGANGAPAPIRLDSPTAAYISEKLAAGDTRFAEKPELSIVSAQESRTRQQVWSPRPSTIMTVGGQDYEVLGEATATTYEVSTRVVKVEDSSQGILYTYSVRSERLASGAGEFGPPQVTLERAETAPRSTSRAMPSLMPVVTGGAQGASGSGKLAESDMVAEGAKLITVQSRQAVNGYGLAWQNPGALLSLSY</sequence>
<organism evidence="2 3">
    <name type="scientific">Teichococcus aestuarii</name>
    <dbReference type="NCBI Taxonomy" id="568898"/>
    <lineage>
        <taxon>Bacteria</taxon>
        <taxon>Pseudomonadati</taxon>
        <taxon>Pseudomonadota</taxon>
        <taxon>Alphaproteobacteria</taxon>
        <taxon>Acetobacterales</taxon>
        <taxon>Roseomonadaceae</taxon>
        <taxon>Roseomonas</taxon>
    </lineage>
</organism>
<evidence type="ECO:0000256" key="1">
    <source>
        <dbReference type="SAM" id="MobiDB-lite"/>
    </source>
</evidence>
<reference evidence="3" key="1">
    <citation type="submission" date="2017-10" db="EMBL/GenBank/DDBJ databases">
        <authorList>
            <person name="Toshchakov S.V."/>
            <person name="Goeva M.A."/>
        </authorList>
    </citation>
    <scope>NUCLEOTIDE SEQUENCE [LARGE SCALE GENOMIC DNA]</scope>
    <source>
        <strain evidence="3">JR1/69-1-13</strain>
    </source>
</reference>
<feature type="region of interest" description="Disordered" evidence="1">
    <location>
        <begin position="35"/>
        <end position="65"/>
    </location>
</feature>
<comment type="caution">
    <text evidence="2">The sequence shown here is derived from an EMBL/GenBank/DDBJ whole genome shotgun (WGS) entry which is preliminary data.</text>
</comment>
<proteinExistence type="predicted"/>
<feature type="compositionally biased region" description="Low complexity" evidence="1">
    <location>
        <begin position="53"/>
        <end position="65"/>
    </location>
</feature>
<dbReference type="RefSeq" id="WP_109516490.1">
    <property type="nucleotide sequence ID" value="NZ_PDOA01000004.1"/>
</dbReference>
<dbReference type="Proteomes" id="UP000245048">
    <property type="component" value="Unassembled WGS sequence"/>
</dbReference>
<accession>A0A2U1V5J2</accession>
<protein>
    <submittedName>
        <fullName evidence="2">Uncharacterized protein</fullName>
    </submittedName>
</protein>